<dbReference type="RefSeq" id="WP_206982595.1">
    <property type="nucleotide sequence ID" value="NZ_JAFLQZ010000003.1"/>
</dbReference>
<dbReference type="PANTHER" id="PTHR22916">
    <property type="entry name" value="GLYCOSYLTRANSFERASE"/>
    <property type="match status" value="1"/>
</dbReference>
<comment type="caution">
    <text evidence="2">The sequence shown here is derived from an EMBL/GenBank/DDBJ whole genome shotgun (WGS) entry which is preliminary data.</text>
</comment>
<accession>A0A939EV14</accession>
<organism evidence="2 3">
    <name type="scientific">Hymenobacter telluris</name>
    <dbReference type="NCBI Taxonomy" id="2816474"/>
    <lineage>
        <taxon>Bacteria</taxon>
        <taxon>Pseudomonadati</taxon>
        <taxon>Bacteroidota</taxon>
        <taxon>Cytophagia</taxon>
        <taxon>Cytophagales</taxon>
        <taxon>Hymenobacteraceae</taxon>
        <taxon>Hymenobacter</taxon>
    </lineage>
</organism>
<sequence>MPKMISIATPTFGKPKYLRECVTSVHQQSIKTQHIICGGNFSSEELESNRVQVILRNPDPGMVTCWNTAADCINTEYIGFLADDNTLTPNYSETLISFLENNPECDLVFCNQYHMDENGLIDKDKSFAFTKHFGRDKLSSGIIQNHEYNFLLENNSIPLEACIIRKKIWKSFGPFNINAKGAFDQEFIYRLILGKVKIGFLPEYLMNFRWHNDAYCSVNKLDHSIGSSWVNQSLMHESIEHYSFFRNRSFDDKLRILKMDPSIKNKTSLALSLLKENGSIKYLASRFINFAVK</sequence>
<dbReference type="Pfam" id="PF00535">
    <property type="entry name" value="Glycos_transf_2"/>
    <property type="match status" value="1"/>
</dbReference>
<dbReference type="AlphaFoldDB" id="A0A939EV14"/>
<dbReference type="PANTHER" id="PTHR22916:SF3">
    <property type="entry name" value="UDP-GLCNAC:BETAGAL BETA-1,3-N-ACETYLGLUCOSAMINYLTRANSFERASE-LIKE PROTEIN 1"/>
    <property type="match status" value="1"/>
</dbReference>
<evidence type="ECO:0000313" key="2">
    <source>
        <dbReference type="EMBL" id="MBO0357501.1"/>
    </source>
</evidence>
<dbReference type="Proteomes" id="UP000664144">
    <property type="component" value="Unassembled WGS sequence"/>
</dbReference>
<evidence type="ECO:0000259" key="1">
    <source>
        <dbReference type="Pfam" id="PF00535"/>
    </source>
</evidence>
<gene>
    <name evidence="2" type="ORF">J0X19_06055</name>
</gene>
<dbReference type="Gene3D" id="3.90.550.10">
    <property type="entry name" value="Spore Coat Polysaccharide Biosynthesis Protein SpsA, Chain A"/>
    <property type="match status" value="1"/>
</dbReference>
<dbReference type="InterPro" id="IPR029044">
    <property type="entry name" value="Nucleotide-diphossugar_trans"/>
</dbReference>
<protein>
    <submittedName>
        <fullName evidence="2">Glycosyltransferase</fullName>
    </submittedName>
</protein>
<evidence type="ECO:0000313" key="3">
    <source>
        <dbReference type="Proteomes" id="UP000664144"/>
    </source>
</evidence>
<reference evidence="2" key="1">
    <citation type="submission" date="2021-03" db="EMBL/GenBank/DDBJ databases">
        <authorList>
            <person name="Kim M.K."/>
        </authorList>
    </citation>
    <scope>NUCLEOTIDE SEQUENCE</scope>
    <source>
        <strain evidence="2">BT186</strain>
    </source>
</reference>
<proteinExistence type="predicted"/>
<feature type="domain" description="Glycosyltransferase 2-like" evidence="1">
    <location>
        <begin position="6"/>
        <end position="127"/>
    </location>
</feature>
<name>A0A939EV14_9BACT</name>
<dbReference type="InterPro" id="IPR001173">
    <property type="entry name" value="Glyco_trans_2-like"/>
</dbReference>
<dbReference type="EMBL" id="JAFLQZ010000003">
    <property type="protein sequence ID" value="MBO0357501.1"/>
    <property type="molecule type" value="Genomic_DNA"/>
</dbReference>
<keyword evidence="3" id="KW-1185">Reference proteome</keyword>
<dbReference type="GO" id="GO:0016758">
    <property type="term" value="F:hexosyltransferase activity"/>
    <property type="evidence" value="ECO:0007669"/>
    <property type="project" value="UniProtKB-ARBA"/>
</dbReference>
<dbReference type="SUPFAM" id="SSF53448">
    <property type="entry name" value="Nucleotide-diphospho-sugar transferases"/>
    <property type="match status" value="1"/>
</dbReference>